<sequence>MKTVCLFRLIPYFLLSVWLLGCFKTIESTTLVEGTVQLSDGKPVANYPLSIGAYVSQGYGSSGSLVSKEDFTTDSQGRFRYNAVTSKGELEFKSYRLDYPANFTIDKTSYYADTVQVKIVDASGAVLPEFKNLSNDYHNPGYLHLGQRQIFKFVLKKGN</sequence>
<dbReference type="PROSITE" id="PS51257">
    <property type="entry name" value="PROKAR_LIPOPROTEIN"/>
    <property type="match status" value="1"/>
</dbReference>
<keyword evidence="2" id="KW-1185">Reference proteome</keyword>
<dbReference type="AlphaFoldDB" id="A0A939GHY2"/>
<evidence type="ECO:0000313" key="1">
    <source>
        <dbReference type="EMBL" id="MBO0938641.1"/>
    </source>
</evidence>
<evidence type="ECO:0000313" key="2">
    <source>
        <dbReference type="Proteomes" id="UP000664034"/>
    </source>
</evidence>
<protein>
    <submittedName>
        <fullName evidence="1">Uncharacterized protein</fullName>
    </submittedName>
</protein>
<dbReference type="EMBL" id="JAFMYV010000010">
    <property type="protein sequence ID" value="MBO0938641.1"/>
    <property type="molecule type" value="Genomic_DNA"/>
</dbReference>
<reference evidence="1" key="1">
    <citation type="submission" date="2021-03" db="EMBL/GenBank/DDBJ databases">
        <title>Fibrella sp. HMF5335 genome sequencing and assembly.</title>
        <authorList>
            <person name="Kang H."/>
            <person name="Kim H."/>
            <person name="Bae S."/>
            <person name="Joh K."/>
        </authorList>
    </citation>
    <scope>NUCLEOTIDE SEQUENCE</scope>
    <source>
        <strain evidence="1">HMF5335</strain>
    </source>
</reference>
<gene>
    <name evidence="1" type="ORF">J2I47_18970</name>
</gene>
<proteinExistence type="predicted"/>
<comment type="caution">
    <text evidence="1">The sequence shown here is derived from an EMBL/GenBank/DDBJ whole genome shotgun (WGS) entry which is preliminary data.</text>
</comment>
<accession>A0A939GHY2</accession>
<organism evidence="1 2">
    <name type="scientific">Fibrella rubiginis</name>
    <dbReference type="NCBI Taxonomy" id="2817060"/>
    <lineage>
        <taxon>Bacteria</taxon>
        <taxon>Pseudomonadati</taxon>
        <taxon>Bacteroidota</taxon>
        <taxon>Cytophagia</taxon>
        <taxon>Cytophagales</taxon>
        <taxon>Spirosomataceae</taxon>
        <taxon>Fibrella</taxon>
    </lineage>
</organism>
<name>A0A939GHY2_9BACT</name>
<dbReference type="RefSeq" id="WP_207366174.1">
    <property type="nucleotide sequence ID" value="NZ_JAFMYV010000010.1"/>
</dbReference>
<dbReference type="Proteomes" id="UP000664034">
    <property type="component" value="Unassembled WGS sequence"/>
</dbReference>